<sequence>NPPVDPETAQSKLTCYGCGTPGVTNPKYPICSPTKNRSEFSTLSVFKSSTLIAFLPIRINKVNGIGCADSEAIHSIAGEGLNKILQKQGMKFIKESFSMTFADGHSSNSQVLTTQVIVKIKNRVVRTKFITLPESKGNIILLSLDFFTIQASFLIIRTANGTFF</sequence>
<protein>
    <submittedName>
        <fullName evidence="1">Uncharacterized protein</fullName>
    </submittedName>
</protein>
<dbReference type="AlphaFoldDB" id="A0A4Y2SGQ0"/>
<dbReference type="OrthoDB" id="6450226at2759"/>
<evidence type="ECO:0000313" key="2">
    <source>
        <dbReference type="Proteomes" id="UP000499080"/>
    </source>
</evidence>
<dbReference type="Proteomes" id="UP000499080">
    <property type="component" value="Unassembled WGS sequence"/>
</dbReference>
<keyword evidence="2" id="KW-1185">Reference proteome</keyword>
<name>A0A4Y2SGQ0_ARAVE</name>
<evidence type="ECO:0000313" key="1">
    <source>
        <dbReference type="EMBL" id="GBN87394.1"/>
    </source>
</evidence>
<accession>A0A4Y2SGQ0</accession>
<organism evidence="1 2">
    <name type="scientific">Araneus ventricosus</name>
    <name type="common">Orbweaver spider</name>
    <name type="synonym">Epeira ventricosa</name>
    <dbReference type="NCBI Taxonomy" id="182803"/>
    <lineage>
        <taxon>Eukaryota</taxon>
        <taxon>Metazoa</taxon>
        <taxon>Ecdysozoa</taxon>
        <taxon>Arthropoda</taxon>
        <taxon>Chelicerata</taxon>
        <taxon>Arachnida</taxon>
        <taxon>Araneae</taxon>
        <taxon>Araneomorphae</taxon>
        <taxon>Entelegynae</taxon>
        <taxon>Araneoidea</taxon>
        <taxon>Araneidae</taxon>
        <taxon>Araneus</taxon>
    </lineage>
</organism>
<feature type="non-terminal residue" evidence="1">
    <location>
        <position position="1"/>
    </location>
</feature>
<reference evidence="1 2" key="1">
    <citation type="journal article" date="2019" name="Sci. Rep.">
        <title>Orb-weaving spider Araneus ventricosus genome elucidates the spidroin gene catalogue.</title>
        <authorList>
            <person name="Kono N."/>
            <person name="Nakamura H."/>
            <person name="Ohtoshi R."/>
            <person name="Moran D.A.P."/>
            <person name="Shinohara A."/>
            <person name="Yoshida Y."/>
            <person name="Fujiwara M."/>
            <person name="Mori M."/>
            <person name="Tomita M."/>
            <person name="Arakawa K."/>
        </authorList>
    </citation>
    <scope>NUCLEOTIDE SEQUENCE [LARGE SCALE GENOMIC DNA]</scope>
</reference>
<proteinExistence type="predicted"/>
<dbReference type="EMBL" id="BGPR01021786">
    <property type="protein sequence ID" value="GBN87394.1"/>
    <property type="molecule type" value="Genomic_DNA"/>
</dbReference>
<comment type="caution">
    <text evidence="1">The sequence shown here is derived from an EMBL/GenBank/DDBJ whole genome shotgun (WGS) entry which is preliminary data.</text>
</comment>
<gene>
    <name evidence="1" type="ORF">AVEN_130481-2_1</name>
</gene>